<dbReference type="SMART" id="SM00886">
    <property type="entry name" value="Dabb"/>
    <property type="match status" value="1"/>
</dbReference>
<dbReference type="InterPro" id="IPR013097">
    <property type="entry name" value="Dabb"/>
</dbReference>
<dbReference type="EMBL" id="CP003740">
    <property type="protein sequence ID" value="AGI69613.1"/>
    <property type="molecule type" value="Genomic_DNA"/>
</dbReference>
<evidence type="ECO:0000313" key="2">
    <source>
        <dbReference type="EMBL" id="AGI69613.1"/>
    </source>
</evidence>
<dbReference type="eggNOG" id="ENOG5032T7W">
    <property type="taxonomic scope" value="Bacteria"/>
</dbReference>
<dbReference type="KEGG" id="oat:OAN307_c42160"/>
<name>M9RCX6_9RHOB</name>
<organism evidence="2 3">
    <name type="scientific">Octadecabacter antarcticus 307</name>
    <dbReference type="NCBI Taxonomy" id="391626"/>
    <lineage>
        <taxon>Bacteria</taxon>
        <taxon>Pseudomonadati</taxon>
        <taxon>Pseudomonadota</taxon>
        <taxon>Alphaproteobacteria</taxon>
        <taxon>Rhodobacterales</taxon>
        <taxon>Roseobacteraceae</taxon>
        <taxon>Octadecabacter</taxon>
    </lineage>
</organism>
<sequence>MNGALFASNNSLACSGMGISEVPSCRGCHRVKWALANAASTLVSAIHLRHMFYKHRRQSKTGFAMSDRTFIRHVVLFSAKDQDDVARIVDGLSMLKNIPHASVFEVVQNNRVDALSGEIDVVVYAEFADDAALQAYKAHQIYQDAIAVVRPLREMRIAADF</sequence>
<keyword evidence="3" id="KW-1185">Reference proteome</keyword>
<dbReference type="HOGENOM" id="CLU_1642005_0_0_5"/>
<protein>
    <recommendedName>
        <fullName evidence="1">Stress-response A/B barrel domain-containing protein</fullName>
    </recommendedName>
</protein>
<dbReference type="Gene3D" id="3.30.70.100">
    <property type="match status" value="1"/>
</dbReference>
<proteinExistence type="predicted"/>
<accession>M9RCX6</accession>
<dbReference type="STRING" id="391626.OAN307_c42160"/>
<dbReference type="InterPro" id="IPR011008">
    <property type="entry name" value="Dimeric_a/b-barrel"/>
</dbReference>
<gene>
    <name evidence="2" type="ORF">OAN307_c42160</name>
</gene>
<dbReference type="Proteomes" id="UP000005307">
    <property type="component" value="Chromosome"/>
</dbReference>
<dbReference type="SUPFAM" id="SSF54909">
    <property type="entry name" value="Dimeric alpha+beta barrel"/>
    <property type="match status" value="1"/>
</dbReference>
<evidence type="ECO:0000313" key="3">
    <source>
        <dbReference type="Proteomes" id="UP000005307"/>
    </source>
</evidence>
<dbReference type="AlphaFoldDB" id="M9RCX6"/>
<reference evidence="2 3" key="1">
    <citation type="journal article" date="2013" name="PLoS ONE">
        <title>Poles Apart: Arctic and Antarctic Octadecabacter strains Share High Genome Plasticity and a New Type of Xanthorhodopsin.</title>
        <authorList>
            <person name="Vollmers J."/>
            <person name="Voget S."/>
            <person name="Dietrich S."/>
            <person name="Gollnow K."/>
            <person name="Smits M."/>
            <person name="Meyer K."/>
            <person name="Brinkhoff T."/>
            <person name="Simon M."/>
            <person name="Daniel R."/>
        </authorList>
    </citation>
    <scope>NUCLEOTIDE SEQUENCE [LARGE SCALE GENOMIC DNA]</scope>
    <source>
        <strain evidence="2 3">307</strain>
    </source>
</reference>
<feature type="domain" description="Stress-response A/B barrel" evidence="1">
    <location>
        <begin position="71"/>
        <end position="161"/>
    </location>
</feature>
<dbReference type="Pfam" id="PF07876">
    <property type="entry name" value="Dabb"/>
    <property type="match status" value="1"/>
</dbReference>
<evidence type="ECO:0000259" key="1">
    <source>
        <dbReference type="PROSITE" id="PS51502"/>
    </source>
</evidence>
<dbReference type="PROSITE" id="PS51502">
    <property type="entry name" value="S_R_A_B_BARREL"/>
    <property type="match status" value="1"/>
</dbReference>